<organism evidence="1 2">
    <name type="scientific">Flavobacterium phage vB_FspM_lotta8-1</name>
    <dbReference type="NCBI Taxonomy" id="2686242"/>
    <lineage>
        <taxon>Viruses</taxon>
        <taxon>Duplodnaviria</taxon>
        <taxon>Heunggongvirae</taxon>
        <taxon>Uroviricota</taxon>
        <taxon>Caudoviricetes</taxon>
        <taxon>Winoviridae</taxon>
        <taxon>Pippivirus</taxon>
        <taxon>Pippivirus lotta</taxon>
    </lineage>
</organism>
<evidence type="ECO:0000313" key="1">
    <source>
        <dbReference type="EMBL" id="QHB38502.1"/>
    </source>
</evidence>
<sequence length="99" mass="11370">MAEIITKDIKFEDDIVIVNGDFLLFNSDEVHIENILKANKGFFFENPLVGLGIIRELNGSKTIQELKQDIRRQLVLDNFSVQLVEIKEGEININAKRLK</sequence>
<proteinExistence type="predicted"/>
<accession>A0A6B9L8Z7</accession>
<keyword evidence="2" id="KW-1185">Reference proteome</keyword>
<gene>
    <name evidence="1" type="ORF">lotta81_gp044</name>
</gene>
<name>A0A6B9L8Z7_9CAUD</name>
<protein>
    <submittedName>
        <fullName evidence="1">Uncharacterized protein</fullName>
    </submittedName>
</protein>
<reference evidence="1 2" key="1">
    <citation type="journal article" date="2020" name="Viruses">
        <title>Diversity and Host Interactions Among Virulent and Temperate Baltic Sea Flavobacterium Phages.</title>
        <authorList>
            <person name="Nilsson E."/>
            <person name="Bayfield O.W."/>
            <person name="Lundin D."/>
            <person name="Antson A.A."/>
            <person name="Holmfeldt K."/>
        </authorList>
    </citation>
    <scope>NUCLEOTIDE SEQUENCE [LARGE SCALE GENOMIC DNA]</scope>
</reference>
<dbReference type="EMBL" id="MN812203">
    <property type="protein sequence ID" value="QHB38502.1"/>
    <property type="molecule type" value="Genomic_DNA"/>
</dbReference>
<evidence type="ECO:0000313" key="2">
    <source>
        <dbReference type="Proteomes" id="UP000464726"/>
    </source>
</evidence>
<dbReference type="Proteomes" id="UP000464726">
    <property type="component" value="Segment"/>
</dbReference>